<protein>
    <submittedName>
        <fullName evidence="2">Uncharacterized protein</fullName>
    </submittedName>
</protein>
<dbReference type="Proteomes" id="UP001187192">
    <property type="component" value="Unassembled WGS sequence"/>
</dbReference>
<organism evidence="2 3">
    <name type="scientific">Ficus carica</name>
    <name type="common">Common fig</name>
    <dbReference type="NCBI Taxonomy" id="3494"/>
    <lineage>
        <taxon>Eukaryota</taxon>
        <taxon>Viridiplantae</taxon>
        <taxon>Streptophyta</taxon>
        <taxon>Embryophyta</taxon>
        <taxon>Tracheophyta</taxon>
        <taxon>Spermatophyta</taxon>
        <taxon>Magnoliopsida</taxon>
        <taxon>eudicotyledons</taxon>
        <taxon>Gunneridae</taxon>
        <taxon>Pentapetalae</taxon>
        <taxon>rosids</taxon>
        <taxon>fabids</taxon>
        <taxon>Rosales</taxon>
        <taxon>Moraceae</taxon>
        <taxon>Ficeae</taxon>
        <taxon>Ficus</taxon>
    </lineage>
</organism>
<reference evidence="2" key="1">
    <citation type="submission" date="2023-07" db="EMBL/GenBank/DDBJ databases">
        <title>draft genome sequence of fig (Ficus carica).</title>
        <authorList>
            <person name="Takahashi T."/>
            <person name="Nishimura K."/>
        </authorList>
    </citation>
    <scope>NUCLEOTIDE SEQUENCE</scope>
</reference>
<sequence>MLTSSTTTSRVGRTMPNSSYQHETILNVTGLPMGATNL</sequence>
<gene>
    <name evidence="2" type="ORF">TIFTF001_032997</name>
</gene>
<evidence type="ECO:0000313" key="3">
    <source>
        <dbReference type="Proteomes" id="UP001187192"/>
    </source>
</evidence>
<dbReference type="AlphaFoldDB" id="A0AA88DXP0"/>
<evidence type="ECO:0000313" key="2">
    <source>
        <dbReference type="EMBL" id="GMN63912.1"/>
    </source>
</evidence>
<accession>A0AA88DXP0</accession>
<feature type="region of interest" description="Disordered" evidence="1">
    <location>
        <begin position="1"/>
        <end position="20"/>
    </location>
</feature>
<name>A0AA88DXP0_FICCA</name>
<dbReference type="EMBL" id="BTGU01000162">
    <property type="protein sequence ID" value="GMN63912.1"/>
    <property type="molecule type" value="Genomic_DNA"/>
</dbReference>
<comment type="caution">
    <text evidence="2">The sequence shown here is derived from an EMBL/GenBank/DDBJ whole genome shotgun (WGS) entry which is preliminary data.</text>
</comment>
<proteinExistence type="predicted"/>
<evidence type="ECO:0000256" key="1">
    <source>
        <dbReference type="SAM" id="MobiDB-lite"/>
    </source>
</evidence>
<keyword evidence="3" id="KW-1185">Reference proteome</keyword>